<proteinExistence type="predicted"/>
<sequence>MQISFFKNLHSREHIRTNKLIRFSCIPEIINASSESLLNKIIVRLKSFVKKARQIIRILSYFDKT</sequence>
<keyword evidence="2" id="KW-1185">Reference proteome</keyword>
<accession>A0A3M7QFA3</accession>
<gene>
    <name evidence="1" type="ORF">BpHYR1_022173</name>
</gene>
<dbReference type="AlphaFoldDB" id="A0A3M7QFA3"/>
<dbReference type="Proteomes" id="UP000276133">
    <property type="component" value="Unassembled WGS sequence"/>
</dbReference>
<dbReference type="EMBL" id="REGN01006326">
    <property type="protein sequence ID" value="RNA09959.1"/>
    <property type="molecule type" value="Genomic_DNA"/>
</dbReference>
<evidence type="ECO:0000313" key="1">
    <source>
        <dbReference type="EMBL" id="RNA09959.1"/>
    </source>
</evidence>
<protein>
    <submittedName>
        <fullName evidence="1">Uncharacterized protein</fullName>
    </submittedName>
</protein>
<reference evidence="1 2" key="1">
    <citation type="journal article" date="2018" name="Sci. Rep.">
        <title>Genomic signatures of local adaptation to the degree of environmental predictability in rotifers.</title>
        <authorList>
            <person name="Franch-Gras L."/>
            <person name="Hahn C."/>
            <person name="Garcia-Roger E.M."/>
            <person name="Carmona M.J."/>
            <person name="Serra M."/>
            <person name="Gomez A."/>
        </authorList>
    </citation>
    <scope>NUCLEOTIDE SEQUENCE [LARGE SCALE GENOMIC DNA]</scope>
    <source>
        <strain evidence="1">HYR1</strain>
    </source>
</reference>
<name>A0A3M7QFA3_BRAPC</name>
<organism evidence="1 2">
    <name type="scientific">Brachionus plicatilis</name>
    <name type="common">Marine rotifer</name>
    <name type="synonym">Brachionus muelleri</name>
    <dbReference type="NCBI Taxonomy" id="10195"/>
    <lineage>
        <taxon>Eukaryota</taxon>
        <taxon>Metazoa</taxon>
        <taxon>Spiralia</taxon>
        <taxon>Gnathifera</taxon>
        <taxon>Rotifera</taxon>
        <taxon>Eurotatoria</taxon>
        <taxon>Monogononta</taxon>
        <taxon>Pseudotrocha</taxon>
        <taxon>Ploima</taxon>
        <taxon>Brachionidae</taxon>
        <taxon>Brachionus</taxon>
    </lineage>
</organism>
<evidence type="ECO:0000313" key="2">
    <source>
        <dbReference type="Proteomes" id="UP000276133"/>
    </source>
</evidence>
<comment type="caution">
    <text evidence="1">The sequence shown here is derived from an EMBL/GenBank/DDBJ whole genome shotgun (WGS) entry which is preliminary data.</text>
</comment>